<keyword evidence="1" id="KW-0472">Membrane</keyword>
<feature type="transmembrane region" description="Helical" evidence="1">
    <location>
        <begin position="35"/>
        <end position="54"/>
    </location>
</feature>
<reference evidence="2" key="2">
    <citation type="journal article" date="2015" name="Data Brief">
        <title>Shoot transcriptome of the giant reed, Arundo donax.</title>
        <authorList>
            <person name="Barrero R.A."/>
            <person name="Guerrero F.D."/>
            <person name="Moolhuijzen P."/>
            <person name="Goolsby J.A."/>
            <person name="Tidwell J."/>
            <person name="Bellgard S.E."/>
            <person name="Bellgard M.I."/>
        </authorList>
    </citation>
    <scope>NUCLEOTIDE SEQUENCE</scope>
    <source>
        <tissue evidence="2">Shoot tissue taken approximately 20 cm above the soil surface</tissue>
    </source>
</reference>
<dbReference type="AlphaFoldDB" id="A0A0A9AVF1"/>
<sequence>MLGCSRGKGHCLVYVCSNGTDCKGARELNSEKQRVVFFSLSLFSPCFFLLFYILSPQNSIATNYYG</sequence>
<keyword evidence="1" id="KW-1133">Transmembrane helix</keyword>
<keyword evidence="1" id="KW-0812">Transmembrane</keyword>
<reference evidence="2" key="1">
    <citation type="submission" date="2014-09" db="EMBL/GenBank/DDBJ databases">
        <authorList>
            <person name="Magalhaes I.L.F."/>
            <person name="Oliveira U."/>
            <person name="Santos F.R."/>
            <person name="Vidigal T.H.D.A."/>
            <person name="Brescovit A.D."/>
            <person name="Santos A.J."/>
        </authorList>
    </citation>
    <scope>NUCLEOTIDE SEQUENCE</scope>
    <source>
        <tissue evidence="2">Shoot tissue taken approximately 20 cm above the soil surface</tissue>
    </source>
</reference>
<accession>A0A0A9AVF1</accession>
<organism evidence="2">
    <name type="scientific">Arundo donax</name>
    <name type="common">Giant reed</name>
    <name type="synonym">Donax arundinaceus</name>
    <dbReference type="NCBI Taxonomy" id="35708"/>
    <lineage>
        <taxon>Eukaryota</taxon>
        <taxon>Viridiplantae</taxon>
        <taxon>Streptophyta</taxon>
        <taxon>Embryophyta</taxon>
        <taxon>Tracheophyta</taxon>
        <taxon>Spermatophyta</taxon>
        <taxon>Magnoliopsida</taxon>
        <taxon>Liliopsida</taxon>
        <taxon>Poales</taxon>
        <taxon>Poaceae</taxon>
        <taxon>PACMAD clade</taxon>
        <taxon>Arundinoideae</taxon>
        <taxon>Arundineae</taxon>
        <taxon>Arundo</taxon>
    </lineage>
</organism>
<name>A0A0A9AVF1_ARUDO</name>
<evidence type="ECO:0000256" key="1">
    <source>
        <dbReference type="SAM" id="Phobius"/>
    </source>
</evidence>
<evidence type="ECO:0000313" key="2">
    <source>
        <dbReference type="EMBL" id="JAD52900.1"/>
    </source>
</evidence>
<proteinExistence type="predicted"/>
<protein>
    <submittedName>
        <fullName evidence="2">Uncharacterized protein</fullName>
    </submittedName>
</protein>
<dbReference type="EMBL" id="GBRH01244995">
    <property type="protein sequence ID" value="JAD52900.1"/>
    <property type="molecule type" value="Transcribed_RNA"/>
</dbReference>